<evidence type="ECO:0000313" key="5">
    <source>
        <dbReference type="Proteomes" id="UP000272908"/>
    </source>
</evidence>
<organism evidence="4 5">
    <name type="scientific">Roseinatronobacter ekhonensis</name>
    <dbReference type="NCBI Taxonomy" id="254356"/>
    <lineage>
        <taxon>Bacteria</taxon>
        <taxon>Pseudomonadati</taxon>
        <taxon>Pseudomonadota</taxon>
        <taxon>Alphaproteobacteria</taxon>
        <taxon>Rhodobacterales</taxon>
        <taxon>Paracoccaceae</taxon>
        <taxon>Roseinatronobacter</taxon>
    </lineage>
</organism>
<dbReference type="Proteomes" id="UP000272908">
    <property type="component" value="Unassembled WGS sequence"/>
</dbReference>
<gene>
    <name evidence="4" type="ORF">ROE7235_02058</name>
</gene>
<dbReference type="InterPro" id="IPR000462">
    <property type="entry name" value="CDP-OH_P_trans"/>
</dbReference>
<dbReference type="AlphaFoldDB" id="A0A3B0M8S7"/>
<dbReference type="RefSeq" id="WP_121095266.1">
    <property type="nucleotide sequence ID" value="NZ_UIHC01000018.1"/>
</dbReference>
<dbReference type="InterPro" id="IPR043130">
    <property type="entry name" value="CDP-OH_PTrfase_TM_dom"/>
</dbReference>
<proteinExistence type="inferred from homology"/>
<keyword evidence="3" id="KW-1133">Transmembrane helix</keyword>
<reference evidence="5" key="1">
    <citation type="submission" date="2018-08" db="EMBL/GenBank/DDBJ databases">
        <authorList>
            <person name="Rodrigo-Torres L."/>
            <person name="Arahal R. D."/>
            <person name="Lucena T."/>
        </authorList>
    </citation>
    <scope>NUCLEOTIDE SEQUENCE [LARGE SCALE GENOMIC DNA]</scope>
    <source>
        <strain evidence="5">CECT 7235</strain>
    </source>
</reference>
<feature type="transmembrane region" description="Helical" evidence="3">
    <location>
        <begin position="146"/>
        <end position="164"/>
    </location>
</feature>
<dbReference type="OrthoDB" id="9782011at2"/>
<dbReference type="GO" id="GO:0008654">
    <property type="term" value="P:phospholipid biosynthetic process"/>
    <property type="evidence" value="ECO:0007669"/>
    <property type="project" value="InterPro"/>
</dbReference>
<dbReference type="PROSITE" id="PS00379">
    <property type="entry name" value="CDP_ALCOHOL_P_TRANSF"/>
    <property type="match status" value="1"/>
</dbReference>
<evidence type="ECO:0000256" key="3">
    <source>
        <dbReference type="SAM" id="Phobius"/>
    </source>
</evidence>
<accession>A0A3B0M8S7</accession>
<feature type="transmembrane region" description="Helical" evidence="3">
    <location>
        <begin position="225"/>
        <end position="243"/>
    </location>
</feature>
<feature type="transmembrane region" description="Helical" evidence="3">
    <location>
        <begin position="108"/>
        <end position="126"/>
    </location>
</feature>
<evidence type="ECO:0000313" key="4">
    <source>
        <dbReference type="EMBL" id="SUZ32302.1"/>
    </source>
</evidence>
<dbReference type="EMBL" id="UIHC01000018">
    <property type="protein sequence ID" value="SUZ32302.1"/>
    <property type="molecule type" value="Genomic_DNA"/>
</dbReference>
<evidence type="ECO:0008006" key="6">
    <source>
        <dbReference type="Google" id="ProtNLM"/>
    </source>
</evidence>
<feature type="transmembrane region" description="Helical" evidence="3">
    <location>
        <begin position="20"/>
        <end position="41"/>
    </location>
</feature>
<comment type="similarity">
    <text evidence="2">Belongs to the CDP-alcohol phosphatidyltransferase class-I family.</text>
</comment>
<sequence>MDKLFATADIAVSPHAQRQAWVVVAVALPSAVVGAFALASHAGADQALAAAALTACVICPASALVLLGFQRSAYPHARLGLCNMVTLLRGAAIAALAGLLAVPDALGALGYPLVALAAVILGLDGVDGWAARRTGLSSRFGARLDVETDVAFALVMAALAVAMAKVGPWFLLLGLLRPAFLIAGRVWPWLHAPLAPSQRRRVVAGVQMGGQVALLLPVLSAPLSYWLGAAILLVVLGSFLRDIQALRRQAGALA</sequence>
<keyword evidence="3" id="KW-0472">Membrane</keyword>
<keyword evidence="5" id="KW-1185">Reference proteome</keyword>
<dbReference type="Gene3D" id="1.20.120.1760">
    <property type="match status" value="1"/>
</dbReference>
<protein>
    <recommendedName>
        <fullName evidence="6">CDP-alcohol phosphatidyltransferase</fullName>
    </recommendedName>
</protein>
<dbReference type="InterPro" id="IPR048254">
    <property type="entry name" value="CDP_ALCOHOL_P_TRANSF_CS"/>
</dbReference>
<evidence type="ECO:0000256" key="2">
    <source>
        <dbReference type="RuleBase" id="RU003750"/>
    </source>
</evidence>
<dbReference type="GO" id="GO:0016780">
    <property type="term" value="F:phosphotransferase activity, for other substituted phosphate groups"/>
    <property type="evidence" value="ECO:0007669"/>
    <property type="project" value="InterPro"/>
</dbReference>
<feature type="transmembrane region" description="Helical" evidence="3">
    <location>
        <begin position="81"/>
        <end position="102"/>
    </location>
</feature>
<keyword evidence="1 2" id="KW-0808">Transferase</keyword>
<dbReference type="Pfam" id="PF01066">
    <property type="entry name" value="CDP-OH_P_transf"/>
    <property type="match status" value="1"/>
</dbReference>
<feature type="transmembrane region" description="Helical" evidence="3">
    <location>
        <begin position="47"/>
        <end position="69"/>
    </location>
</feature>
<keyword evidence="3" id="KW-0812">Transmembrane</keyword>
<evidence type="ECO:0000256" key="1">
    <source>
        <dbReference type="ARBA" id="ARBA00022679"/>
    </source>
</evidence>
<name>A0A3B0M8S7_9RHOB</name>
<dbReference type="GO" id="GO:0016020">
    <property type="term" value="C:membrane"/>
    <property type="evidence" value="ECO:0007669"/>
    <property type="project" value="InterPro"/>
</dbReference>